<dbReference type="GO" id="GO:0016491">
    <property type="term" value="F:oxidoreductase activity"/>
    <property type="evidence" value="ECO:0007669"/>
    <property type="project" value="InterPro"/>
</dbReference>
<reference evidence="2 3" key="1">
    <citation type="submission" date="2018-08" db="EMBL/GenBank/DDBJ databases">
        <title>Sequencing the genomes of 1000 actinobacteria strains.</title>
        <authorList>
            <person name="Klenk H.-P."/>
        </authorList>
    </citation>
    <scope>NUCLEOTIDE SEQUENCE [LARGE SCALE GENOMIC DNA]</scope>
    <source>
        <strain evidence="2 3">DSM 44099</strain>
    </source>
</reference>
<proteinExistence type="predicted"/>
<dbReference type="InterPro" id="IPR013154">
    <property type="entry name" value="ADH-like_N"/>
</dbReference>
<name>A0A3D9ZXA4_9ACTN</name>
<evidence type="ECO:0000313" key="3">
    <source>
        <dbReference type="Proteomes" id="UP000256913"/>
    </source>
</evidence>
<keyword evidence="3" id="KW-1185">Reference proteome</keyword>
<dbReference type="CDD" id="cd08267">
    <property type="entry name" value="MDR1"/>
    <property type="match status" value="1"/>
</dbReference>
<dbReference type="Pfam" id="PF13602">
    <property type="entry name" value="ADH_zinc_N_2"/>
    <property type="match status" value="1"/>
</dbReference>
<dbReference type="InterPro" id="IPR050700">
    <property type="entry name" value="YIM1/Zinc_Alcohol_DH_Fams"/>
</dbReference>
<organism evidence="2 3">
    <name type="scientific">Asanoa ferruginea</name>
    <dbReference type="NCBI Taxonomy" id="53367"/>
    <lineage>
        <taxon>Bacteria</taxon>
        <taxon>Bacillati</taxon>
        <taxon>Actinomycetota</taxon>
        <taxon>Actinomycetes</taxon>
        <taxon>Micromonosporales</taxon>
        <taxon>Micromonosporaceae</taxon>
        <taxon>Asanoa</taxon>
    </lineage>
</organism>
<dbReference type="Proteomes" id="UP000256913">
    <property type="component" value="Unassembled WGS sequence"/>
</dbReference>
<dbReference type="InterPro" id="IPR036291">
    <property type="entry name" value="NAD(P)-bd_dom_sf"/>
</dbReference>
<dbReference type="Pfam" id="PF08240">
    <property type="entry name" value="ADH_N"/>
    <property type="match status" value="1"/>
</dbReference>
<comment type="caution">
    <text evidence="2">The sequence shown here is derived from an EMBL/GenBank/DDBJ whole genome shotgun (WGS) entry which is preliminary data.</text>
</comment>
<dbReference type="Gene3D" id="3.90.180.10">
    <property type="entry name" value="Medium-chain alcohol dehydrogenases, catalytic domain"/>
    <property type="match status" value="1"/>
</dbReference>
<dbReference type="OrthoDB" id="3727682at2"/>
<accession>A0A3D9ZXA4</accession>
<dbReference type="Gene3D" id="3.40.50.720">
    <property type="entry name" value="NAD(P)-binding Rossmann-like Domain"/>
    <property type="match status" value="1"/>
</dbReference>
<protein>
    <submittedName>
        <fullName evidence="2">NADPH:quinone reductase-like Zn-dependent oxidoreductase</fullName>
    </submittedName>
</protein>
<gene>
    <name evidence="2" type="ORF">DFJ67_7928</name>
</gene>
<dbReference type="SUPFAM" id="SSF50129">
    <property type="entry name" value="GroES-like"/>
    <property type="match status" value="1"/>
</dbReference>
<evidence type="ECO:0000313" key="2">
    <source>
        <dbReference type="EMBL" id="REG01839.1"/>
    </source>
</evidence>
<feature type="domain" description="Enoyl reductase (ER)" evidence="1">
    <location>
        <begin position="10"/>
        <end position="321"/>
    </location>
</feature>
<dbReference type="RefSeq" id="WP_116074365.1">
    <property type="nucleotide sequence ID" value="NZ_BONB01000032.1"/>
</dbReference>
<dbReference type="AlphaFoldDB" id="A0A3D9ZXA4"/>
<dbReference type="EMBL" id="QUMQ01000001">
    <property type="protein sequence ID" value="REG01839.1"/>
    <property type="molecule type" value="Genomic_DNA"/>
</dbReference>
<dbReference type="PANTHER" id="PTHR11695">
    <property type="entry name" value="ALCOHOL DEHYDROGENASE RELATED"/>
    <property type="match status" value="1"/>
</dbReference>
<dbReference type="SMART" id="SM00829">
    <property type="entry name" value="PKS_ER"/>
    <property type="match status" value="1"/>
</dbReference>
<dbReference type="SUPFAM" id="SSF51735">
    <property type="entry name" value="NAD(P)-binding Rossmann-fold domains"/>
    <property type="match status" value="1"/>
</dbReference>
<dbReference type="PANTHER" id="PTHR11695:SF294">
    <property type="entry name" value="RETICULON-4-INTERACTING PROTEIN 1, MITOCHONDRIAL"/>
    <property type="match status" value="1"/>
</dbReference>
<evidence type="ECO:0000259" key="1">
    <source>
        <dbReference type="SMART" id="SM00829"/>
    </source>
</evidence>
<sequence length="323" mass="33376">MKAITQTVYGSADVLELREVAQPAIGAGEVLVEVRAAGVDPGVWVAMTGRPWGVRVAFGLTRPRVQVRGRALAGVVAAVGADVTGFKPGDEVYGTSTGGTFAEYAAASPRKLARKPVRLTFAQAAAVPISAVTALESVRAGRVQPGQRVMVIGAAGGIGAYAVQLAKSCGATVTGVCGADKVALVRSLGADDVIDYTTAEVDRDGGVYDVIIDTAGCRPLSLLRRALTPRGTLVIAGGGHDLPGPVGGFTRQLRAPFVSMFVSQRLHGLTSRERAAELDDLTRLIDDGALTPVIDRTYPLASAPDAIRYLAQGHPAGKVVVTV</sequence>
<dbReference type="InterPro" id="IPR011032">
    <property type="entry name" value="GroES-like_sf"/>
</dbReference>
<dbReference type="InterPro" id="IPR020843">
    <property type="entry name" value="ER"/>
</dbReference>